<dbReference type="Pfam" id="PF07690">
    <property type="entry name" value="MFS_1"/>
    <property type="match status" value="1"/>
</dbReference>
<feature type="transmembrane region" description="Helical" evidence="6">
    <location>
        <begin position="294"/>
        <end position="314"/>
    </location>
</feature>
<name>A0ABT9NTY2_9ACTN</name>
<keyword evidence="9" id="KW-1185">Reference proteome</keyword>
<sequence>MSPTVTQAPAIRRAPPLAWAILGLGVFAYAVAVLNRSSLGVAALEAQERLNASAAQLALFSVLQLGVYAVMQVPVGVLLDRHGPRVLISCGLLLMALGQGLLAVADSVPVGVVARMLVGAGDAMTFISVIRAAVNWFPPSHLPLVTQATAIVGQCGQLAATYPLITLLAGFGWTTTFLSAAAVTLLVFVLAALLLRDAPADSDHRLHRTGLGETRTSLLLAWRQPGTRLGFWCHFTVQFSGMLFVLIWGYPFLVEGQGLSPGRAGALLASMVPAGILMGFALGRLSALHPQRRMHLVVACLVATVATWTAVIAWPGTAPGWLLGLLALALASNVPASMVGIDIARSHNPRERLGIATGMTNSGGFFAALVAILLIGATLDLVSGSGGYGTSEFRVAMATQFIVWILGSLLLLRAHRHLRDV</sequence>
<dbReference type="PANTHER" id="PTHR43124:SF3">
    <property type="entry name" value="CHLORAMPHENICOL EFFLUX PUMP RV0191"/>
    <property type="match status" value="1"/>
</dbReference>
<feature type="transmembrane region" description="Helical" evidence="6">
    <location>
        <begin position="395"/>
        <end position="412"/>
    </location>
</feature>
<dbReference type="InterPro" id="IPR050189">
    <property type="entry name" value="MFS_Efflux_Transporters"/>
</dbReference>
<feature type="transmembrane region" description="Helical" evidence="6">
    <location>
        <begin position="229"/>
        <end position="250"/>
    </location>
</feature>
<keyword evidence="5 6" id="KW-0472">Membrane</keyword>
<dbReference type="RefSeq" id="WP_181641881.1">
    <property type="nucleotide sequence ID" value="NZ_CCXJ01000260.1"/>
</dbReference>
<feature type="transmembrane region" description="Helical" evidence="6">
    <location>
        <begin position="17"/>
        <end position="34"/>
    </location>
</feature>
<gene>
    <name evidence="8" type="ORF">J2S59_003536</name>
</gene>
<dbReference type="PROSITE" id="PS50850">
    <property type="entry name" value="MFS"/>
    <property type="match status" value="1"/>
</dbReference>
<feature type="transmembrane region" description="Helical" evidence="6">
    <location>
        <begin position="320"/>
        <end position="341"/>
    </location>
</feature>
<feature type="transmembrane region" description="Helical" evidence="6">
    <location>
        <begin position="262"/>
        <end position="282"/>
    </location>
</feature>
<evidence type="ECO:0000256" key="3">
    <source>
        <dbReference type="ARBA" id="ARBA00022692"/>
    </source>
</evidence>
<feature type="transmembrane region" description="Helical" evidence="6">
    <location>
        <begin position="54"/>
        <end position="79"/>
    </location>
</feature>
<feature type="transmembrane region" description="Helical" evidence="6">
    <location>
        <begin position="353"/>
        <end position="375"/>
    </location>
</feature>
<dbReference type="Gene3D" id="1.20.1250.20">
    <property type="entry name" value="MFS general substrate transporter like domains"/>
    <property type="match status" value="2"/>
</dbReference>
<evidence type="ECO:0000256" key="2">
    <source>
        <dbReference type="ARBA" id="ARBA00022475"/>
    </source>
</evidence>
<evidence type="ECO:0000256" key="1">
    <source>
        <dbReference type="ARBA" id="ARBA00004651"/>
    </source>
</evidence>
<keyword evidence="2" id="KW-1003">Cell membrane</keyword>
<dbReference type="PANTHER" id="PTHR43124">
    <property type="entry name" value="PURINE EFFLUX PUMP PBUE"/>
    <property type="match status" value="1"/>
</dbReference>
<feature type="domain" description="Major facilitator superfamily (MFS) profile" evidence="7">
    <location>
        <begin position="16"/>
        <end position="416"/>
    </location>
</feature>
<accession>A0ABT9NTY2</accession>
<feature type="transmembrane region" description="Helical" evidence="6">
    <location>
        <begin position="117"/>
        <end position="137"/>
    </location>
</feature>
<evidence type="ECO:0000256" key="5">
    <source>
        <dbReference type="ARBA" id="ARBA00023136"/>
    </source>
</evidence>
<feature type="transmembrane region" description="Helical" evidence="6">
    <location>
        <begin position="171"/>
        <end position="195"/>
    </location>
</feature>
<comment type="subcellular location">
    <subcellularLocation>
        <location evidence="1">Cell membrane</location>
        <topology evidence="1">Multi-pass membrane protein</topology>
    </subcellularLocation>
</comment>
<evidence type="ECO:0000256" key="6">
    <source>
        <dbReference type="SAM" id="Phobius"/>
    </source>
</evidence>
<dbReference type="EMBL" id="JAUSQM010000001">
    <property type="protein sequence ID" value="MDP9823727.1"/>
    <property type="molecule type" value="Genomic_DNA"/>
</dbReference>
<keyword evidence="3 6" id="KW-0812">Transmembrane</keyword>
<evidence type="ECO:0000259" key="7">
    <source>
        <dbReference type="PROSITE" id="PS50850"/>
    </source>
</evidence>
<evidence type="ECO:0000256" key="4">
    <source>
        <dbReference type="ARBA" id="ARBA00022989"/>
    </source>
</evidence>
<reference evidence="8 9" key="1">
    <citation type="submission" date="2023-07" db="EMBL/GenBank/DDBJ databases">
        <title>Sequencing the genomes of 1000 actinobacteria strains.</title>
        <authorList>
            <person name="Klenk H.-P."/>
        </authorList>
    </citation>
    <scope>NUCLEOTIDE SEQUENCE [LARGE SCALE GENOMIC DNA]</scope>
    <source>
        <strain evidence="8 9">GD13</strain>
    </source>
</reference>
<dbReference type="InterPro" id="IPR011701">
    <property type="entry name" value="MFS"/>
</dbReference>
<evidence type="ECO:0000313" key="9">
    <source>
        <dbReference type="Proteomes" id="UP001240447"/>
    </source>
</evidence>
<dbReference type="InterPro" id="IPR036259">
    <property type="entry name" value="MFS_trans_sf"/>
</dbReference>
<feature type="transmembrane region" description="Helical" evidence="6">
    <location>
        <begin position="86"/>
        <end position="105"/>
    </location>
</feature>
<comment type="caution">
    <text evidence="8">The sequence shown here is derived from an EMBL/GenBank/DDBJ whole genome shotgun (WGS) entry which is preliminary data.</text>
</comment>
<dbReference type="InterPro" id="IPR020846">
    <property type="entry name" value="MFS_dom"/>
</dbReference>
<dbReference type="Proteomes" id="UP001240447">
    <property type="component" value="Unassembled WGS sequence"/>
</dbReference>
<organism evidence="8 9">
    <name type="scientific">Nocardioides massiliensis</name>
    <dbReference type="NCBI Taxonomy" id="1325935"/>
    <lineage>
        <taxon>Bacteria</taxon>
        <taxon>Bacillati</taxon>
        <taxon>Actinomycetota</taxon>
        <taxon>Actinomycetes</taxon>
        <taxon>Propionibacteriales</taxon>
        <taxon>Nocardioidaceae</taxon>
        <taxon>Nocardioides</taxon>
    </lineage>
</organism>
<dbReference type="SUPFAM" id="SSF103473">
    <property type="entry name" value="MFS general substrate transporter"/>
    <property type="match status" value="1"/>
</dbReference>
<keyword evidence="4 6" id="KW-1133">Transmembrane helix</keyword>
<proteinExistence type="predicted"/>
<protein>
    <submittedName>
        <fullName evidence="8">Sugar phosphate permease</fullName>
    </submittedName>
</protein>
<dbReference type="CDD" id="cd06174">
    <property type="entry name" value="MFS"/>
    <property type="match status" value="1"/>
</dbReference>
<evidence type="ECO:0000313" key="8">
    <source>
        <dbReference type="EMBL" id="MDP9823727.1"/>
    </source>
</evidence>